<organism evidence="3 4">
    <name type="scientific">Rhizobium terricola</name>
    <dbReference type="NCBI Taxonomy" id="2728849"/>
    <lineage>
        <taxon>Bacteria</taxon>
        <taxon>Pseudomonadati</taxon>
        <taxon>Pseudomonadota</taxon>
        <taxon>Alphaproteobacteria</taxon>
        <taxon>Hyphomicrobiales</taxon>
        <taxon>Rhizobiaceae</taxon>
        <taxon>Rhizobium/Agrobacterium group</taxon>
        <taxon>Rhizobium</taxon>
    </lineage>
</organism>
<comment type="caution">
    <text evidence="3">The sequence shown here is derived from an EMBL/GenBank/DDBJ whole genome shotgun (WGS) entry which is preliminary data.</text>
</comment>
<keyword evidence="2" id="KW-0732">Signal</keyword>
<accession>A0A7Y0AXD0</accession>
<gene>
    <name evidence="3" type="ORF">HHL25_13880</name>
</gene>
<dbReference type="Proteomes" id="UP000541470">
    <property type="component" value="Unassembled WGS sequence"/>
</dbReference>
<evidence type="ECO:0000256" key="1">
    <source>
        <dbReference type="SAM" id="MobiDB-lite"/>
    </source>
</evidence>
<proteinExistence type="predicted"/>
<feature type="compositionally biased region" description="Acidic residues" evidence="1">
    <location>
        <begin position="494"/>
        <end position="505"/>
    </location>
</feature>
<keyword evidence="4" id="KW-1185">Reference proteome</keyword>
<feature type="region of interest" description="Disordered" evidence="1">
    <location>
        <begin position="291"/>
        <end position="332"/>
    </location>
</feature>
<reference evidence="3 4" key="1">
    <citation type="submission" date="2020-04" db="EMBL/GenBank/DDBJ databases">
        <title>Rhizobium sp. S-51 isolated from soil.</title>
        <authorList>
            <person name="Dahal R.H."/>
        </authorList>
    </citation>
    <scope>NUCLEOTIDE SEQUENCE [LARGE SCALE GENOMIC DNA]</scope>
    <source>
        <strain evidence="3 4">S-51</strain>
    </source>
</reference>
<evidence type="ECO:0000256" key="2">
    <source>
        <dbReference type="SAM" id="SignalP"/>
    </source>
</evidence>
<dbReference type="Gene3D" id="2.30.30.40">
    <property type="entry name" value="SH3 Domains"/>
    <property type="match status" value="1"/>
</dbReference>
<dbReference type="AlphaFoldDB" id="A0A7Y0AXD0"/>
<name>A0A7Y0AXD0_9HYPH</name>
<dbReference type="EMBL" id="JABBGK010000002">
    <property type="protein sequence ID" value="NML75218.1"/>
    <property type="molecule type" value="Genomic_DNA"/>
</dbReference>
<evidence type="ECO:0000313" key="4">
    <source>
        <dbReference type="Proteomes" id="UP000541470"/>
    </source>
</evidence>
<dbReference type="RefSeq" id="WP_169591929.1">
    <property type="nucleotide sequence ID" value="NZ_JABBGK010000002.1"/>
</dbReference>
<feature type="compositionally biased region" description="Basic and acidic residues" evidence="1">
    <location>
        <begin position="293"/>
        <end position="304"/>
    </location>
</feature>
<feature type="chain" id="PRO_5031085125" evidence="2">
    <location>
        <begin position="25"/>
        <end position="667"/>
    </location>
</feature>
<feature type="signal peptide" evidence="2">
    <location>
        <begin position="1"/>
        <end position="24"/>
    </location>
</feature>
<protein>
    <submittedName>
        <fullName evidence="3">SH3 domain-containing protein</fullName>
    </submittedName>
</protein>
<evidence type="ECO:0000313" key="3">
    <source>
        <dbReference type="EMBL" id="NML75218.1"/>
    </source>
</evidence>
<feature type="region of interest" description="Disordered" evidence="1">
    <location>
        <begin position="637"/>
        <end position="667"/>
    </location>
</feature>
<feature type="region of interest" description="Disordered" evidence="1">
    <location>
        <begin position="460"/>
        <end position="505"/>
    </location>
</feature>
<feature type="region of interest" description="Disordered" evidence="1">
    <location>
        <begin position="94"/>
        <end position="150"/>
    </location>
</feature>
<sequence>MDWQRIFWLAAFLGASLTAAPVNADYVGGLNPAGDNFLALRTGPGSRFPMILPMGPGTFLTVVGRDGRWLNVELEDGTRGWAYDAYVVGGAAPDDGSADEPLDRVAAEPPPPARVLPDEPAADIGGEAPSSSADARPGYTKTSATVSAGTTAAPAASNWITYRNDRFGTRIDYSAPFFEMLPPPENDDGRSFEARDGSARFMVFASHNVFDSSLDELIEENLAGLGEGEKVTQKRRGEDWYLHSGFRGDDFFLRKVLLSDAGAVIHTFEISYAKSLKAKLDPVAARMAQSLRAGDEPVESKSEKPTTNASGLQGAPSPGATDDDGKAPSVTVGQGWKSHDFDGFALKAPGDWKASVDGDTLVLKAPDGKRSLMVWWWFPDEPLLGYSDIVSNHKIKVAGEPALWIHSKFEGVETLSVTLDEGRADKKRLHFLFEATGGLRLGGGEPDFDRILQSVTIDGQEGKAGAEDSGEPLIVPRSDGEEPVTPNATTEDVSTVDEDAADEGGIEDEERRAWVGRISVTVPSGWKVTPDENIAGGIVMTRPDEGAQIALSLWPEDRPMPSAEVTSLDYTVMLGRPATVLELSEGRMRARQIFFDEPRGGGARLALAYRAFGEELGDGLPLFEMVLASLDETFAPPEDVESPVVAPAAGSDPFADIDLSDLEVNPR</sequence>
<feature type="compositionally biased region" description="Low complexity" evidence="1">
    <location>
        <begin position="140"/>
        <end position="150"/>
    </location>
</feature>